<dbReference type="GO" id="GO:0008270">
    <property type="term" value="F:zinc ion binding"/>
    <property type="evidence" value="ECO:0007669"/>
    <property type="project" value="UniProtKB-KW"/>
</dbReference>
<evidence type="ECO:0000256" key="2">
    <source>
        <dbReference type="ARBA" id="ARBA00009446"/>
    </source>
</evidence>
<keyword evidence="6" id="KW-0460">Magnesium</keyword>
<dbReference type="SMART" id="SM00436">
    <property type="entry name" value="TOP1Bc"/>
    <property type="match status" value="1"/>
</dbReference>
<dbReference type="Pfam" id="PF01131">
    <property type="entry name" value="Topoisom_bac"/>
    <property type="match status" value="1"/>
</dbReference>
<comment type="caution">
    <text evidence="13">The sequence shown here is derived from an EMBL/GenBank/DDBJ whole genome shotgun (WGS) entry which is preliminary data.</text>
</comment>
<dbReference type="PROSITE" id="PS50880">
    <property type="entry name" value="TOPRIM"/>
    <property type="match status" value="1"/>
</dbReference>
<feature type="active site" description="O-(5'-phospho-DNA)-tyrosine intermediate" evidence="10">
    <location>
        <position position="314"/>
    </location>
</feature>
<dbReference type="SMART" id="SM00437">
    <property type="entry name" value="TOP1Ac"/>
    <property type="match status" value="1"/>
</dbReference>
<dbReference type="Proteomes" id="UP000028523">
    <property type="component" value="Unassembled WGS sequence"/>
</dbReference>
<name>A0A084U2W8_MALIO</name>
<keyword evidence="5" id="KW-0862">Zinc</keyword>
<dbReference type="SUPFAM" id="SSF56712">
    <property type="entry name" value="Prokaryotic type I DNA topoisomerase"/>
    <property type="match status" value="1"/>
</dbReference>
<dbReference type="InterPro" id="IPR006171">
    <property type="entry name" value="TOPRIM_dom"/>
</dbReference>
<dbReference type="InterPro" id="IPR013826">
    <property type="entry name" value="Topo_IA_cen_sub3"/>
</dbReference>
<dbReference type="PROSITE" id="PS52039">
    <property type="entry name" value="TOPO_IA_2"/>
    <property type="match status" value="1"/>
</dbReference>
<comment type="function">
    <text evidence="10">Releases the supercoiling and torsional tension of DNA, which is introduced during the DNA replication and transcription, by transiently cleaving and rejoining one strand of the DNA duplex. Introduces a single-strand break via transesterification at a target site in duplex DNA. The scissile phosphodiester is attacked by the catalytic tyrosine of the enzyme, resulting in the formation of a DNA-(5'-phosphotyrosyl)-enzyme intermediate and the expulsion of a 3'-OH DNA strand. The free DNA strand then undergoes passage around the unbroken strand, thus removing DNA supercoils. Finally, in the religation step, the DNA 3'-OH attacks the covalent intermediate to expel the active-site tyrosine and restore the DNA phosphodiester backbone.</text>
</comment>
<feature type="site" description="Interaction with DNA" evidence="10">
    <location>
        <position position="32"/>
    </location>
</feature>
<dbReference type="GO" id="GO:0005694">
    <property type="term" value="C:chromosome"/>
    <property type="evidence" value="ECO:0007669"/>
    <property type="project" value="InterPro"/>
</dbReference>
<dbReference type="PANTHER" id="PTHR42785:SF1">
    <property type="entry name" value="DNA TOPOISOMERASE"/>
    <property type="match status" value="1"/>
</dbReference>
<dbReference type="GO" id="GO:0006265">
    <property type="term" value="P:DNA topological change"/>
    <property type="evidence" value="ECO:0007669"/>
    <property type="project" value="UniProtKB-UniRule"/>
</dbReference>
<dbReference type="InterPro" id="IPR028612">
    <property type="entry name" value="Topoisom_1_IA"/>
</dbReference>
<dbReference type="InterPro" id="IPR013824">
    <property type="entry name" value="Topo_IA_cen_sub1"/>
</dbReference>
<dbReference type="InterPro" id="IPR005733">
    <property type="entry name" value="TopoI_bac-type"/>
</dbReference>
<dbReference type="EC" id="5.6.2.1" evidence="10"/>
<evidence type="ECO:0000256" key="4">
    <source>
        <dbReference type="ARBA" id="ARBA00022771"/>
    </source>
</evidence>
<comment type="subunit">
    <text evidence="10">Monomer.</text>
</comment>
<dbReference type="NCBIfam" id="TIGR01051">
    <property type="entry name" value="topA_bact"/>
    <property type="match status" value="1"/>
</dbReference>
<dbReference type="GO" id="GO:0003677">
    <property type="term" value="F:DNA binding"/>
    <property type="evidence" value="ECO:0007669"/>
    <property type="project" value="UniProtKB-KW"/>
</dbReference>
<evidence type="ECO:0000256" key="8">
    <source>
        <dbReference type="ARBA" id="ARBA00023125"/>
    </source>
</evidence>
<dbReference type="Pfam" id="PF01751">
    <property type="entry name" value="Toprim"/>
    <property type="match status" value="1"/>
</dbReference>
<keyword evidence="8 10" id="KW-0238">DNA-binding</keyword>
<dbReference type="Gene3D" id="1.10.460.10">
    <property type="entry name" value="Topoisomerase I, domain 2"/>
    <property type="match status" value="1"/>
</dbReference>
<evidence type="ECO:0000313" key="13">
    <source>
        <dbReference type="EMBL" id="KFB07304.1"/>
    </source>
</evidence>
<dbReference type="InterPro" id="IPR023405">
    <property type="entry name" value="Topo_IA_core_domain"/>
</dbReference>
<dbReference type="GO" id="GO:0003917">
    <property type="term" value="F:DNA topoisomerase type I (single strand cut, ATP-independent) activity"/>
    <property type="evidence" value="ECO:0007669"/>
    <property type="project" value="UniProtKB-UniRule"/>
</dbReference>
<dbReference type="InterPro" id="IPR013498">
    <property type="entry name" value="Topo_IA_Znf"/>
</dbReference>
<feature type="region of interest" description="Interaction with DNA" evidence="10">
    <location>
        <begin position="170"/>
        <end position="175"/>
    </location>
</feature>
<keyword evidence="7 10" id="KW-0799">Topoisomerase</keyword>
<dbReference type="Pfam" id="PF01396">
    <property type="entry name" value="Zn_ribbon_Top1"/>
    <property type="match status" value="2"/>
</dbReference>
<dbReference type="EMBL" id="AWQU01000086">
    <property type="protein sequence ID" value="KFB07304.1"/>
    <property type="molecule type" value="Genomic_DNA"/>
</dbReference>
<evidence type="ECO:0000256" key="1">
    <source>
        <dbReference type="ARBA" id="ARBA00000213"/>
    </source>
</evidence>
<dbReference type="PANTHER" id="PTHR42785">
    <property type="entry name" value="DNA TOPOISOMERASE, TYPE IA, CORE"/>
    <property type="match status" value="1"/>
</dbReference>
<dbReference type="Gene3D" id="2.70.20.10">
    <property type="entry name" value="Topoisomerase I, domain 3"/>
    <property type="match status" value="1"/>
</dbReference>
<evidence type="ECO:0000259" key="12">
    <source>
        <dbReference type="PROSITE" id="PS52039"/>
    </source>
</evidence>
<dbReference type="PROSITE" id="PS00396">
    <property type="entry name" value="TOPO_IA_1"/>
    <property type="match status" value="1"/>
</dbReference>
<evidence type="ECO:0000256" key="7">
    <source>
        <dbReference type="ARBA" id="ARBA00023029"/>
    </source>
</evidence>
<evidence type="ECO:0000259" key="11">
    <source>
        <dbReference type="PROSITE" id="PS50880"/>
    </source>
</evidence>
<feature type="site" description="Interaction with DNA" evidence="10">
    <location>
        <position position="508"/>
    </location>
</feature>
<feature type="site" description="Interaction with DNA" evidence="10">
    <location>
        <position position="316"/>
    </location>
</feature>
<dbReference type="CDD" id="cd00186">
    <property type="entry name" value="TOP1Ac"/>
    <property type="match status" value="1"/>
</dbReference>
<gene>
    <name evidence="10 13" type="primary">topA</name>
    <name evidence="13" type="ORF">P271_135</name>
</gene>
<feature type="site" description="Interaction with DNA" evidence="10">
    <location>
        <position position="151"/>
    </location>
</feature>
<dbReference type="SMART" id="SM00493">
    <property type="entry name" value="TOPRIM"/>
    <property type="match status" value="1"/>
</dbReference>
<accession>A0A084U2W8</accession>
<feature type="domain" description="Topo IA-type catalytic" evidence="12">
    <location>
        <begin position="137"/>
        <end position="576"/>
    </location>
</feature>
<evidence type="ECO:0000313" key="14">
    <source>
        <dbReference type="Proteomes" id="UP000028523"/>
    </source>
</evidence>
<dbReference type="InterPro" id="IPR003602">
    <property type="entry name" value="Topo_IA_DNA-bd_dom"/>
</dbReference>
<keyword evidence="9 10" id="KW-0413">Isomerase</keyword>
<evidence type="ECO:0000256" key="9">
    <source>
        <dbReference type="ARBA" id="ARBA00023235"/>
    </source>
</evidence>
<dbReference type="InterPro" id="IPR013497">
    <property type="entry name" value="Topo_IA_cen"/>
</dbReference>
<comment type="caution">
    <text evidence="10">Lacks conserved residue(s) required for the propagation of feature annotation.</text>
</comment>
<dbReference type="InterPro" id="IPR003601">
    <property type="entry name" value="Topo_IA_2"/>
</dbReference>
<reference evidence="13 14" key="1">
    <citation type="journal article" date="2014" name="PLoS ONE">
        <title>Reduction of Hydrogen Peroxide Accumulation and Toxicity by a Catalase from Mycoplasma iowae.</title>
        <authorList>
            <person name="Pritchard R.E."/>
            <person name="Prassinos A.J."/>
            <person name="Osborne J.D."/>
            <person name="Raviv Z."/>
            <person name="Balish M.F."/>
        </authorList>
    </citation>
    <scope>NUCLEOTIDE SEQUENCE [LARGE SCALE GENOMIC DNA]</scope>
    <source>
        <strain evidence="13 14">DK-CPA</strain>
    </source>
</reference>
<feature type="site" description="Interaction with DNA" evidence="10">
    <location>
        <position position="147"/>
    </location>
</feature>
<dbReference type="InterPro" id="IPR013825">
    <property type="entry name" value="Topo_IA_cen_sub2"/>
</dbReference>
<dbReference type="Gene3D" id="3.40.50.140">
    <property type="match status" value="1"/>
</dbReference>
<comment type="catalytic activity">
    <reaction evidence="1 10">
        <text>ATP-independent breakage of single-stranded DNA, followed by passage and rejoining.</text>
        <dbReference type="EC" id="5.6.2.1"/>
    </reaction>
</comment>
<keyword evidence="14" id="KW-1185">Reference proteome</keyword>
<dbReference type="Gene3D" id="3.30.65.10">
    <property type="entry name" value="Bacterial Topoisomerase I, domain 1"/>
    <property type="match status" value="2"/>
</dbReference>
<keyword evidence="4" id="KW-0863">Zinc-finger</keyword>
<evidence type="ECO:0000256" key="3">
    <source>
        <dbReference type="ARBA" id="ARBA00022723"/>
    </source>
</evidence>
<protein>
    <recommendedName>
        <fullName evidence="10">DNA topoisomerase 1</fullName>
        <ecNumber evidence="10">5.6.2.1</ecNumber>
    </recommendedName>
    <alternativeName>
        <fullName evidence="10">DNA topoisomerase I</fullName>
    </alternativeName>
</protein>
<dbReference type="RefSeq" id="WP_036452389.1">
    <property type="nucleotide sequence ID" value="NZ_AWQU01000086.1"/>
</dbReference>
<dbReference type="AlphaFoldDB" id="A0A084U2W8"/>
<dbReference type="HAMAP" id="MF_00952">
    <property type="entry name" value="Topoisom_1_prok"/>
    <property type="match status" value="1"/>
</dbReference>
<evidence type="ECO:0000256" key="5">
    <source>
        <dbReference type="ARBA" id="ARBA00022833"/>
    </source>
</evidence>
<dbReference type="InterPro" id="IPR000380">
    <property type="entry name" value="Topo_IA"/>
</dbReference>
<proteinExistence type="inferred from homology"/>
<dbReference type="SUPFAM" id="SSF57783">
    <property type="entry name" value="Zinc beta-ribbon"/>
    <property type="match status" value="2"/>
</dbReference>
<keyword evidence="3" id="KW-0479">Metal-binding</keyword>
<comment type="similarity">
    <text evidence="2 10">Belongs to the type IA topoisomerase family.</text>
</comment>
<dbReference type="PRINTS" id="PR00417">
    <property type="entry name" value="PRTPISMRASEI"/>
</dbReference>
<organism evidence="13 14">
    <name type="scientific">Malacoplasma iowae DK-CPA</name>
    <dbReference type="NCBI Taxonomy" id="1394179"/>
    <lineage>
        <taxon>Bacteria</taxon>
        <taxon>Bacillati</taxon>
        <taxon>Mycoplasmatota</taxon>
        <taxon>Mycoplasmoidales</taxon>
        <taxon>Mycoplasmoidaceae</taxon>
        <taxon>Malacoplasma</taxon>
    </lineage>
</organism>
<feature type="domain" description="Toprim" evidence="11">
    <location>
        <begin position="2"/>
        <end position="121"/>
    </location>
</feature>
<evidence type="ECO:0000256" key="6">
    <source>
        <dbReference type="ARBA" id="ARBA00022842"/>
    </source>
</evidence>
<evidence type="ECO:0000256" key="10">
    <source>
        <dbReference type="HAMAP-Rule" id="MF_00952"/>
    </source>
</evidence>
<sequence>MDKLLIIESPNKIKTLTKYLDNEYKIIATIGHIRDLSSFGMGFDKDTFEPKWIIPKPKGLIKNETPKEEIIKEIKKLASKAKEIYLATDPDREGEAIAWHVFEVLDEKDKQKCKRITFNEITKNAIVDSFNYKRDIDLNWVQSQFARRITDRLIGFRLSKLMQIKLKAESAGRVQSVALKFIEDREKEIAAFVPDYWWTIDVTLKDKNELILKEVNSDIKNVNIYEKSFSTGINFKDEESANLIFENLSKEYKITEIEEPSYSSSSAKPVYKTSTLQQDAINKLNWNSKKTTLVAQRLYEGVDIDGNQMALISYPRTDSTRLSETFVKTARDFIVKEYGEKYLGKQNIEQPKVKQGGNVQDAHEGIRPIDPFITPDSLKGKLEKDDLALYKLIWSRTIASLMANAKFKKITIWLENNKNKFYTFSRECEFDGFRKVYVDYEDKDGDKLIDLSNYKVGTVLNEETKKVSDHQTTPPPRYTQATLIADLEKAGVGRPSTYSSMANVALDRGYAELDKRSFVMTKDGKIVIEQLEKFFPDVINKDFTKTMEEHLDKIANGEKEWKKWLQEFAPSFNNEVDNAYESMQKVEDEKVGRNCPECNKPLVIKKARKGGSKFIGCSGWPECKHVEPLEKPEVIPYKCPECNSDLLMRKARKGNSKFVGCSSWPKCNYIIGDKQYEKWIKENPDQPLPNKAKLEEMKKGGTIAKLITRKS</sequence>
<feature type="site" description="Interaction with DNA" evidence="10">
    <location>
        <position position="148"/>
    </location>
</feature>
<dbReference type="InterPro" id="IPR023406">
    <property type="entry name" value="Topo_IA_AS"/>
</dbReference>
<dbReference type="Gene3D" id="1.10.290.10">
    <property type="entry name" value="Topoisomerase I, domain 4"/>
    <property type="match status" value="1"/>
</dbReference>